<keyword evidence="1" id="KW-0175">Coiled coil</keyword>
<dbReference type="AlphaFoldDB" id="A0A3S0ZYN1"/>
<accession>A0A3S0ZYN1</accession>
<feature type="compositionally biased region" description="Basic and acidic residues" evidence="2">
    <location>
        <begin position="447"/>
        <end position="456"/>
    </location>
</feature>
<organism evidence="3 4">
    <name type="scientific">Elysia chlorotica</name>
    <name type="common">Eastern emerald elysia</name>
    <name type="synonym">Sea slug</name>
    <dbReference type="NCBI Taxonomy" id="188477"/>
    <lineage>
        <taxon>Eukaryota</taxon>
        <taxon>Metazoa</taxon>
        <taxon>Spiralia</taxon>
        <taxon>Lophotrochozoa</taxon>
        <taxon>Mollusca</taxon>
        <taxon>Gastropoda</taxon>
        <taxon>Heterobranchia</taxon>
        <taxon>Euthyneura</taxon>
        <taxon>Panpulmonata</taxon>
        <taxon>Sacoglossa</taxon>
        <taxon>Placobranchoidea</taxon>
        <taxon>Plakobranchidae</taxon>
        <taxon>Elysia</taxon>
    </lineage>
</organism>
<feature type="compositionally biased region" description="Basic and acidic residues" evidence="2">
    <location>
        <begin position="466"/>
        <end position="476"/>
    </location>
</feature>
<evidence type="ECO:0000313" key="3">
    <source>
        <dbReference type="EMBL" id="RUS89915.1"/>
    </source>
</evidence>
<feature type="coiled-coil region" evidence="1">
    <location>
        <begin position="367"/>
        <end position="401"/>
    </location>
</feature>
<evidence type="ECO:0000256" key="2">
    <source>
        <dbReference type="SAM" id="MobiDB-lite"/>
    </source>
</evidence>
<dbReference type="STRING" id="188477.A0A3S0ZYN1"/>
<dbReference type="OrthoDB" id="2121607at2759"/>
<keyword evidence="4" id="KW-1185">Reference proteome</keyword>
<feature type="compositionally biased region" description="Polar residues" evidence="2">
    <location>
        <begin position="420"/>
        <end position="430"/>
    </location>
</feature>
<gene>
    <name evidence="3" type="ORF">EGW08_002356</name>
</gene>
<feature type="coiled-coil region" evidence="1">
    <location>
        <begin position="22"/>
        <end position="307"/>
    </location>
</feature>
<comment type="caution">
    <text evidence="3">The sequence shown here is derived from an EMBL/GenBank/DDBJ whole genome shotgun (WGS) entry which is preliminary data.</text>
</comment>
<evidence type="ECO:0000256" key="1">
    <source>
        <dbReference type="SAM" id="Coils"/>
    </source>
</evidence>
<feature type="region of interest" description="Disordered" evidence="2">
    <location>
        <begin position="404"/>
        <end position="476"/>
    </location>
</feature>
<evidence type="ECO:0000313" key="4">
    <source>
        <dbReference type="Proteomes" id="UP000271974"/>
    </source>
</evidence>
<dbReference type="EMBL" id="RQTK01000045">
    <property type="protein sequence ID" value="RUS89915.1"/>
    <property type="molecule type" value="Genomic_DNA"/>
</dbReference>
<protein>
    <submittedName>
        <fullName evidence="3">Uncharacterized protein</fullName>
    </submittedName>
</protein>
<proteinExistence type="predicted"/>
<reference evidence="3 4" key="1">
    <citation type="submission" date="2019-01" db="EMBL/GenBank/DDBJ databases">
        <title>A draft genome assembly of the solar-powered sea slug Elysia chlorotica.</title>
        <authorList>
            <person name="Cai H."/>
            <person name="Li Q."/>
            <person name="Fang X."/>
            <person name="Li J."/>
            <person name="Curtis N.E."/>
            <person name="Altenburger A."/>
            <person name="Shibata T."/>
            <person name="Feng M."/>
            <person name="Maeda T."/>
            <person name="Schwartz J.A."/>
            <person name="Shigenobu S."/>
            <person name="Lundholm N."/>
            <person name="Nishiyama T."/>
            <person name="Yang H."/>
            <person name="Hasebe M."/>
            <person name="Li S."/>
            <person name="Pierce S.K."/>
            <person name="Wang J."/>
        </authorList>
    </citation>
    <scope>NUCLEOTIDE SEQUENCE [LARGE SCALE GENOMIC DNA]</scope>
    <source>
        <strain evidence="3">EC2010</strain>
        <tissue evidence="3">Whole organism of an adult</tissue>
    </source>
</reference>
<dbReference type="Proteomes" id="UP000271974">
    <property type="component" value="Unassembled WGS sequence"/>
</dbReference>
<sequence length="476" mass="54620">MDTSFPAPDPQSEQLEAKIQELFTANRKIDLLQANAEHLEHENECLKKSVEESALLLQEAKKNEGKSRNDELLRQTIEDLKQDLKESHESERNLKEEYVRLEKRLQQVLENSVANVTTTDSDLDTEEIITLTAQLWQLKEEKTKLESELSVMSENLQQQAEEKARLRHEISEKDEELECMESQFSTQCDISERLRDENQQLREQLESEEGQVNVAKKGNSLFSEVDDRRVAAEKKVVQIHEQMKSLEEALTREQKENKRLKTQITFLRHNSKKGFDEDAVKGLQVQVVQAKKTIADLTEKLARLESSQKQNPVAEYRKSLSAEVTDDDRRYITFLEGLIRTKTKEMSDLRLAAHSSHQQSIRSDLRLTEASHELQVLRHEVSQLKQRNAHLALSLQDLKHKYGEDSPDLWSPDRLRQNSRKANPSSTSTPPVMGMVPPGSTATAASEVKENIHKDSTMSNPSDLPPQDRKQNQTSD</sequence>
<name>A0A3S0ZYN1_ELYCH</name>